<evidence type="ECO:0000256" key="4">
    <source>
        <dbReference type="ARBA" id="ARBA00035640"/>
    </source>
</evidence>
<feature type="region of interest" description="Disordered" evidence="6">
    <location>
        <begin position="17"/>
        <end position="66"/>
    </location>
</feature>
<sequence length="567" mass="62410">MDVKAIKVNYSDMPDIQSETVKQTESKSSVDGNKKGIHPQALVRELGERHTGDAKLKPALNKSSHRSNDIAAKNNVTVFESLALLSDVLSGEKNISRNSHEHFSKKILDGMWSPEKEHGLIKIINEHSDLLVNHLDKIADYYFNMLSHPDGMDSASKEAVFGDKTIKFSSKSELISFLKTKLDTADFLKNMDSAENCADKTKLLFIFHEKLMTLPVMKDITGLMLSEKSESLKAGLDTLNKDAEIQDMARESLEMAQNLISAQGKSTTEYNNSLSVLMGKLADLRDSISQRKLENDKELAQLQQKMSQLKVDKDIAEIEEKVKKAERLQALFKWLGPLLTAVMALLTVLTGGLMAKALAAVIVIMTIVSEIVKAAGGPDIMAKVMEPVTKLVEVIQKFIKSIVMDIAKALGKSPEELKKLEKTMEIVAMVLAVVAVMALFMAVASVAGSIAGKVGGQIVSEVTKETIKQAWVEIKAMLIRITLTSTIVNSASSVVQADLKANITRQRADLDLDLELLDRITELMNQIMATFSESQQELIALNEKISKSGKESFQRMKAILQQGPLAV</sequence>
<proteinExistence type="inferred from homology"/>
<evidence type="ECO:0000256" key="6">
    <source>
        <dbReference type="SAM" id="MobiDB-lite"/>
    </source>
</evidence>
<dbReference type="EMBL" id="CP028956">
    <property type="protein sequence ID" value="AWC93699.1"/>
    <property type="molecule type" value="Genomic_DNA"/>
</dbReference>
<feature type="compositionally biased region" description="Polar residues" evidence="6">
    <location>
        <begin position="17"/>
        <end position="31"/>
    </location>
</feature>
<keyword evidence="2" id="KW-1043">Host membrane</keyword>
<evidence type="ECO:0000256" key="2">
    <source>
        <dbReference type="ARBA" id="ARBA00022870"/>
    </source>
</evidence>
<keyword evidence="7" id="KW-0472">Membrane</keyword>
<evidence type="ECO:0000313" key="9">
    <source>
        <dbReference type="EMBL" id="AWC93699.1"/>
    </source>
</evidence>
<dbReference type="RefSeq" id="WP_108656057.1">
    <property type="nucleotide sequence ID" value="NZ_CP028956.1"/>
</dbReference>
<evidence type="ECO:0000313" key="10">
    <source>
        <dbReference type="Proteomes" id="UP000244682"/>
    </source>
</evidence>
<comment type="similarity">
    <text evidence="4">Belongs to the SctE/SipB/YopB family.</text>
</comment>
<evidence type="ECO:0000256" key="1">
    <source>
        <dbReference type="ARBA" id="ARBA00004301"/>
    </source>
</evidence>
<keyword evidence="7" id="KW-1133">Transmembrane helix</keyword>
<keyword evidence="7" id="KW-0812">Transmembrane</keyword>
<dbReference type="GO" id="GO:0033644">
    <property type="term" value="C:host cell membrane"/>
    <property type="evidence" value="ECO:0007669"/>
    <property type="project" value="UniProtKB-SubCell"/>
</dbReference>
<feature type="compositionally biased region" description="Basic and acidic residues" evidence="6">
    <location>
        <begin position="45"/>
        <end position="56"/>
    </location>
</feature>
<evidence type="ECO:0000256" key="3">
    <source>
        <dbReference type="ARBA" id="ARBA00023026"/>
    </source>
</evidence>
<reference evidence="9 10" key="1">
    <citation type="submission" date="2018-04" db="EMBL/GenBank/DDBJ databases">
        <title>Whole genome sequencing of Morganella morganii AR_0133.</title>
        <authorList>
            <person name="Conlan S."/>
            <person name="Thomas P.J."/>
            <person name="Mullikin J."/>
            <person name="Frank K.M."/>
            <person name="Segre J.A."/>
        </authorList>
    </citation>
    <scope>NUCLEOTIDE SEQUENCE [LARGE SCALE GENOMIC DNA]</scope>
    <source>
        <strain evidence="9 10">AR_0133</strain>
    </source>
</reference>
<feature type="transmembrane region" description="Helical" evidence="7">
    <location>
        <begin position="426"/>
        <end position="451"/>
    </location>
</feature>
<organism evidence="9 10">
    <name type="scientific">Morganella morganii</name>
    <name type="common">Proteus morganii</name>
    <dbReference type="NCBI Taxonomy" id="582"/>
    <lineage>
        <taxon>Bacteria</taxon>
        <taxon>Pseudomonadati</taxon>
        <taxon>Pseudomonadota</taxon>
        <taxon>Gammaproteobacteria</taxon>
        <taxon>Enterobacterales</taxon>
        <taxon>Morganellaceae</taxon>
        <taxon>Morganella</taxon>
    </lineage>
</organism>
<keyword evidence="5" id="KW-0175">Coiled coil</keyword>
<keyword evidence="3" id="KW-0843">Virulence</keyword>
<dbReference type="InterPro" id="IPR006972">
    <property type="entry name" value="BipB-like_C"/>
</dbReference>
<protein>
    <recommendedName>
        <fullName evidence="8">Translocator protein BipB-like C-terminal domain-containing protein</fullName>
    </recommendedName>
</protein>
<accession>A0AAU8ZKY4</accession>
<evidence type="ECO:0000256" key="7">
    <source>
        <dbReference type="SAM" id="Phobius"/>
    </source>
</evidence>
<dbReference type="AlphaFoldDB" id="A0AAU8ZKY4"/>
<dbReference type="Pfam" id="PF04888">
    <property type="entry name" value="SseC"/>
    <property type="match status" value="1"/>
</dbReference>
<evidence type="ECO:0000259" key="8">
    <source>
        <dbReference type="Pfam" id="PF04888"/>
    </source>
</evidence>
<comment type="subcellular location">
    <subcellularLocation>
        <location evidence="1">Host membrane</location>
        <topology evidence="1">Multi-pass membrane protein</topology>
    </subcellularLocation>
</comment>
<dbReference type="Proteomes" id="UP000244682">
    <property type="component" value="Chromosome"/>
</dbReference>
<feature type="coiled-coil region" evidence="5">
    <location>
        <begin position="292"/>
        <end position="328"/>
    </location>
</feature>
<feature type="domain" description="Translocator protein BipB-like C-terminal" evidence="8">
    <location>
        <begin position="277"/>
        <end position="469"/>
    </location>
</feature>
<gene>
    <name evidence="9" type="ORF">AM380_08690</name>
</gene>
<evidence type="ECO:0000256" key="5">
    <source>
        <dbReference type="SAM" id="Coils"/>
    </source>
</evidence>
<name>A0AAU8ZKY4_MORMO</name>